<evidence type="ECO:0000256" key="3">
    <source>
        <dbReference type="ARBA" id="ARBA00022729"/>
    </source>
</evidence>
<keyword evidence="3" id="KW-0732">Signal</keyword>
<evidence type="ECO:0000256" key="4">
    <source>
        <dbReference type="RuleBase" id="RU003744"/>
    </source>
</evidence>
<accession>A0A267MNP6</accession>
<dbReference type="InterPro" id="IPR018313">
    <property type="entry name" value="SBP_3_CS"/>
</dbReference>
<dbReference type="AlphaFoldDB" id="A0A267MNP6"/>
<evidence type="ECO:0000313" key="7">
    <source>
        <dbReference type="Proteomes" id="UP000216024"/>
    </source>
</evidence>
<dbReference type="SMART" id="SM00062">
    <property type="entry name" value="PBPb"/>
    <property type="match status" value="1"/>
</dbReference>
<comment type="subcellular location">
    <subcellularLocation>
        <location evidence="1">Cell envelope</location>
    </subcellularLocation>
</comment>
<keyword evidence="7" id="KW-1185">Reference proteome</keyword>
<dbReference type="RefSeq" id="WP_095132054.1">
    <property type="nucleotide sequence ID" value="NZ_NIBG01000003.1"/>
</dbReference>
<evidence type="ECO:0000256" key="1">
    <source>
        <dbReference type="ARBA" id="ARBA00004196"/>
    </source>
</evidence>
<dbReference type="InterPro" id="IPR001638">
    <property type="entry name" value="Solute-binding_3/MltF_N"/>
</dbReference>
<reference evidence="6 7" key="1">
    <citation type="submission" date="2017-06" db="EMBL/GenBank/DDBJ databases">
        <title>Draft genome sequence of anaerobic fermentative bacterium Anaeromicrobium sediminis DY2726D isolated from West Pacific Ocean sediments.</title>
        <authorList>
            <person name="Zeng X."/>
        </authorList>
    </citation>
    <scope>NUCLEOTIDE SEQUENCE [LARGE SCALE GENOMIC DNA]</scope>
    <source>
        <strain evidence="6 7">DY2726D</strain>
    </source>
</reference>
<comment type="caution">
    <text evidence="6">The sequence shown here is derived from an EMBL/GenBank/DDBJ whole genome shotgun (WGS) entry which is preliminary data.</text>
</comment>
<proteinExistence type="inferred from homology"/>
<dbReference type="PROSITE" id="PS51257">
    <property type="entry name" value="PROKAR_LIPOPROTEIN"/>
    <property type="match status" value="1"/>
</dbReference>
<comment type="similarity">
    <text evidence="2 4">Belongs to the bacterial solute-binding protein 3 family.</text>
</comment>
<dbReference type="OrthoDB" id="8613538at2"/>
<evidence type="ECO:0000259" key="5">
    <source>
        <dbReference type="SMART" id="SM00062"/>
    </source>
</evidence>
<dbReference type="Gene3D" id="3.40.190.10">
    <property type="entry name" value="Periplasmic binding protein-like II"/>
    <property type="match status" value="2"/>
</dbReference>
<dbReference type="PANTHER" id="PTHR35936:SF19">
    <property type="entry name" value="AMINO-ACID-BINDING PROTEIN YXEM-RELATED"/>
    <property type="match status" value="1"/>
</dbReference>
<name>A0A267MNP6_9FIRM</name>
<dbReference type="PANTHER" id="PTHR35936">
    <property type="entry name" value="MEMBRANE-BOUND LYTIC MUREIN TRANSGLYCOSYLASE F"/>
    <property type="match status" value="1"/>
</dbReference>
<dbReference type="PROSITE" id="PS01039">
    <property type="entry name" value="SBP_BACTERIAL_3"/>
    <property type="match status" value="1"/>
</dbReference>
<dbReference type="GO" id="GO:0030313">
    <property type="term" value="C:cell envelope"/>
    <property type="evidence" value="ECO:0007669"/>
    <property type="project" value="UniProtKB-SubCell"/>
</dbReference>
<protein>
    <submittedName>
        <fullName evidence="6">Amino acid ABC transporter substrate-binding protein</fullName>
    </submittedName>
</protein>
<sequence>MLFKNKKIIGLLSLILMIGLLAACGLKEPEVKTSASKKEGKPSIVVGTSGGYHPFTYLNNEGELDGFEIDVWKEIGKKMDIEVEFKTAEFSGLFGMLDSGKIDTIANQITITEERKNKYEFASPYVYSGAQLIVKEGNEEIKSLEDLMGKKVGVSLGSNYESLIREYDKSNEINIITYEDFIGSLQDVAIGRIDAVMNDKLAAAINIKKSGLKLQLGGDSVSTLENSFPFVNNAKNKAIIEKINKALEEMAKDNTLNEISQKWFGVDVTSK</sequence>
<dbReference type="Proteomes" id="UP000216024">
    <property type="component" value="Unassembled WGS sequence"/>
</dbReference>
<evidence type="ECO:0000313" key="6">
    <source>
        <dbReference type="EMBL" id="PAB60495.1"/>
    </source>
</evidence>
<dbReference type="EMBL" id="NIBG01000003">
    <property type="protein sequence ID" value="PAB60495.1"/>
    <property type="molecule type" value="Genomic_DNA"/>
</dbReference>
<gene>
    <name evidence="6" type="ORF">CCE28_06250</name>
</gene>
<dbReference type="SUPFAM" id="SSF53850">
    <property type="entry name" value="Periplasmic binding protein-like II"/>
    <property type="match status" value="1"/>
</dbReference>
<feature type="domain" description="Solute-binding protein family 3/N-terminal" evidence="5">
    <location>
        <begin position="43"/>
        <end position="267"/>
    </location>
</feature>
<dbReference type="Pfam" id="PF00497">
    <property type="entry name" value="SBP_bac_3"/>
    <property type="match status" value="1"/>
</dbReference>
<evidence type="ECO:0000256" key="2">
    <source>
        <dbReference type="ARBA" id="ARBA00010333"/>
    </source>
</evidence>
<dbReference type="CDD" id="cd13709">
    <property type="entry name" value="PBP2_YxeM"/>
    <property type="match status" value="1"/>
</dbReference>
<organism evidence="6 7">
    <name type="scientific">Anaeromicrobium sediminis</name>
    <dbReference type="NCBI Taxonomy" id="1478221"/>
    <lineage>
        <taxon>Bacteria</taxon>
        <taxon>Bacillati</taxon>
        <taxon>Bacillota</taxon>
        <taxon>Clostridia</taxon>
        <taxon>Peptostreptococcales</taxon>
        <taxon>Thermotaleaceae</taxon>
        <taxon>Anaeromicrobium</taxon>
    </lineage>
</organism>